<comment type="caution">
    <text evidence="16">The sequence shown here is derived from an EMBL/GenBank/DDBJ whole genome shotgun (WGS) entry which is preliminary data.</text>
</comment>
<dbReference type="SFLD" id="SFLDG01278">
    <property type="entry name" value="biotin_synthase_like"/>
    <property type="match status" value="1"/>
</dbReference>
<dbReference type="PIRSF" id="PIRSF001619">
    <property type="entry name" value="Biotin_synth"/>
    <property type="match status" value="1"/>
</dbReference>
<evidence type="ECO:0000256" key="3">
    <source>
        <dbReference type="ARBA" id="ARBA00012236"/>
    </source>
</evidence>
<dbReference type="AlphaFoldDB" id="A0A1F6D483"/>
<keyword evidence="9 13" id="KW-0093">Biotin biosynthesis</keyword>
<evidence type="ECO:0000256" key="13">
    <source>
        <dbReference type="HAMAP-Rule" id="MF_01694"/>
    </source>
</evidence>
<comment type="subunit">
    <text evidence="13">Homodimer.</text>
</comment>
<gene>
    <name evidence="13" type="primary">bioB</name>
    <name evidence="16" type="ORF">A3F84_10240</name>
</gene>
<dbReference type="SFLD" id="SFLDS00029">
    <property type="entry name" value="Radical_SAM"/>
    <property type="match status" value="1"/>
</dbReference>
<dbReference type="SMART" id="SM00729">
    <property type="entry name" value="Elp3"/>
    <property type="match status" value="1"/>
</dbReference>
<name>A0A1F6D483_HANXR</name>
<dbReference type="PANTHER" id="PTHR22976">
    <property type="entry name" value="BIOTIN SYNTHASE"/>
    <property type="match status" value="1"/>
</dbReference>
<comment type="function">
    <text evidence="13">Catalyzes the conversion of dethiobiotin (DTB) to biotin by the insertion of a sulfur atom into dethiobiotin via a radical-based mechanism.</text>
</comment>
<comment type="cofactor">
    <cofactor evidence="13 14">
        <name>[4Fe-4S] cluster</name>
        <dbReference type="ChEBI" id="CHEBI:49883"/>
    </cofactor>
    <text evidence="13 14">Binds 1 [4Fe-4S] cluster. The cluster is coordinated with 3 cysteines and an exchangeable S-adenosyl-L-methionine.</text>
</comment>
<evidence type="ECO:0000256" key="14">
    <source>
        <dbReference type="PIRSR" id="PIRSR001619-1"/>
    </source>
</evidence>
<dbReference type="Gene3D" id="3.20.20.70">
    <property type="entry name" value="Aldolase class I"/>
    <property type="match status" value="1"/>
</dbReference>
<feature type="binding site" evidence="13 14">
    <location>
        <position position="70"/>
    </location>
    <ligand>
        <name>[4Fe-4S] cluster</name>
        <dbReference type="ChEBI" id="CHEBI:49883"/>
        <note>4Fe-4S-S-AdoMet</note>
    </ligand>
</feature>
<evidence type="ECO:0000256" key="12">
    <source>
        <dbReference type="ARBA" id="ARBA00051157"/>
    </source>
</evidence>
<dbReference type="HAMAP" id="MF_01694">
    <property type="entry name" value="BioB"/>
    <property type="match status" value="1"/>
</dbReference>
<dbReference type="GO" id="GO:0051537">
    <property type="term" value="F:2 iron, 2 sulfur cluster binding"/>
    <property type="evidence" value="ECO:0007669"/>
    <property type="project" value="UniProtKB-KW"/>
</dbReference>
<feature type="domain" description="Radical SAM core" evidence="15">
    <location>
        <begin position="48"/>
        <end position="280"/>
    </location>
</feature>
<dbReference type="GO" id="GO:0004076">
    <property type="term" value="F:biotin synthase activity"/>
    <property type="evidence" value="ECO:0007669"/>
    <property type="project" value="UniProtKB-UniRule"/>
</dbReference>
<organism evidence="16 17">
    <name type="scientific">Handelsmanbacteria sp. (strain RIFCSPLOWO2_12_FULL_64_10)</name>
    <dbReference type="NCBI Taxonomy" id="1817868"/>
    <lineage>
        <taxon>Bacteria</taxon>
        <taxon>Candidatus Handelsmaniibacteriota</taxon>
    </lineage>
</organism>
<dbReference type="UniPathway" id="UPA00078">
    <property type="reaction ID" value="UER00162"/>
</dbReference>
<comment type="similarity">
    <text evidence="2 13">Belongs to the radical SAM superfamily. Biotin synthase family.</text>
</comment>
<keyword evidence="4 13" id="KW-0004">4Fe-4S</keyword>
<dbReference type="SUPFAM" id="SSF102114">
    <property type="entry name" value="Radical SAM enzymes"/>
    <property type="match status" value="1"/>
</dbReference>
<dbReference type="Pfam" id="PF06968">
    <property type="entry name" value="BATS"/>
    <property type="match status" value="1"/>
</dbReference>
<evidence type="ECO:0000313" key="17">
    <source>
        <dbReference type="Proteomes" id="UP000178606"/>
    </source>
</evidence>
<evidence type="ECO:0000256" key="2">
    <source>
        <dbReference type="ARBA" id="ARBA00010765"/>
    </source>
</evidence>
<comment type="catalytic activity">
    <reaction evidence="12 13">
        <text>(4R,5S)-dethiobiotin + (sulfur carrier)-SH + 2 reduced [2Fe-2S]-[ferredoxin] + 2 S-adenosyl-L-methionine = (sulfur carrier)-H + biotin + 2 5'-deoxyadenosine + 2 L-methionine + 2 oxidized [2Fe-2S]-[ferredoxin]</text>
        <dbReference type="Rhea" id="RHEA:22060"/>
        <dbReference type="Rhea" id="RHEA-COMP:10000"/>
        <dbReference type="Rhea" id="RHEA-COMP:10001"/>
        <dbReference type="Rhea" id="RHEA-COMP:14737"/>
        <dbReference type="Rhea" id="RHEA-COMP:14739"/>
        <dbReference type="ChEBI" id="CHEBI:17319"/>
        <dbReference type="ChEBI" id="CHEBI:29917"/>
        <dbReference type="ChEBI" id="CHEBI:33737"/>
        <dbReference type="ChEBI" id="CHEBI:33738"/>
        <dbReference type="ChEBI" id="CHEBI:57586"/>
        <dbReference type="ChEBI" id="CHEBI:57844"/>
        <dbReference type="ChEBI" id="CHEBI:59789"/>
        <dbReference type="ChEBI" id="CHEBI:64428"/>
        <dbReference type="ChEBI" id="CHEBI:149473"/>
        <dbReference type="EC" id="2.8.1.6"/>
    </reaction>
</comment>
<dbReference type="Pfam" id="PF04055">
    <property type="entry name" value="Radical_SAM"/>
    <property type="match status" value="1"/>
</dbReference>
<proteinExistence type="inferred from homology"/>
<comment type="caution">
    <text evidence="13">Lacks conserved residue(s) required for the propagation of feature annotation.</text>
</comment>
<keyword evidence="10 13" id="KW-0408">Iron</keyword>
<dbReference type="InterPro" id="IPR024177">
    <property type="entry name" value="Biotin_synthase"/>
</dbReference>
<dbReference type="EC" id="2.8.1.6" evidence="3 13"/>
<dbReference type="GO" id="GO:0005506">
    <property type="term" value="F:iron ion binding"/>
    <property type="evidence" value="ECO:0007669"/>
    <property type="project" value="UniProtKB-UniRule"/>
</dbReference>
<dbReference type="GO" id="GO:0009102">
    <property type="term" value="P:biotin biosynthetic process"/>
    <property type="evidence" value="ECO:0007669"/>
    <property type="project" value="UniProtKB-UniRule"/>
</dbReference>
<evidence type="ECO:0000256" key="5">
    <source>
        <dbReference type="ARBA" id="ARBA00022679"/>
    </source>
</evidence>
<feature type="binding site" evidence="13 14">
    <location>
        <position position="73"/>
    </location>
    <ligand>
        <name>[4Fe-4S] cluster</name>
        <dbReference type="ChEBI" id="CHEBI:49883"/>
        <note>4Fe-4S-S-AdoMet</note>
    </ligand>
</feature>
<evidence type="ECO:0000256" key="9">
    <source>
        <dbReference type="ARBA" id="ARBA00022756"/>
    </source>
</evidence>
<evidence type="ECO:0000256" key="1">
    <source>
        <dbReference type="ARBA" id="ARBA00004942"/>
    </source>
</evidence>
<feature type="binding site" evidence="13 14">
    <location>
        <position position="205"/>
    </location>
    <ligand>
        <name>[2Fe-2S] cluster</name>
        <dbReference type="ChEBI" id="CHEBI:190135"/>
    </ligand>
</feature>
<accession>A0A1F6D483</accession>
<reference evidence="16 17" key="1">
    <citation type="journal article" date="2016" name="Nat. Commun.">
        <title>Thousands of microbial genomes shed light on interconnected biogeochemical processes in an aquifer system.</title>
        <authorList>
            <person name="Anantharaman K."/>
            <person name="Brown C.T."/>
            <person name="Hug L.A."/>
            <person name="Sharon I."/>
            <person name="Castelle C.J."/>
            <person name="Probst A.J."/>
            <person name="Thomas B.C."/>
            <person name="Singh A."/>
            <person name="Wilkins M.J."/>
            <person name="Karaoz U."/>
            <person name="Brodie E.L."/>
            <person name="Williams K.H."/>
            <person name="Hubbard S.S."/>
            <person name="Banfield J.F."/>
        </authorList>
    </citation>
    <scope>NUCLEOTIDE SEQUENCE [LARGE SCALE GENOMIC DNA]</scope>
    <source>
        <strain evidence="17">RIFCSPLOWO2_12_FULL_64_10</strain>
    </source>
</reference>
<dbReference type="SMART" id="SM00876">
    <property type="entry name" value="BATS"/>
    <property type="match status" value="1"/>
</dbReference>
<dbReference type="InterPro" id="IPR006638">
    <property type="entry name" value="Elp3/MiaA/NifB-like_rSAM"/>
</dbReference>
<evidence type="ECO:0000256" key="11">
    <source>
        <dbReference type="ARBA" id="ARBA00023014"/>
    </source>
</evidence>
<keyword evidence="7 13" id="KW-0001">2Fe-2S</keyword>
<keyword evidence="8 13" id="KW-0479">Metal-binding</keyword>
<comment type="cofactor">
    <cofactor evidence="14">
        <name>[2Fe-2S] cluster</name>
        <dbReference type="ChEBI" id="CHEBI:190135"/>
    </cofactor>
    <text evidence="14">Binds 1 [2Fe-2S] cluster. The cluster is coordinated with 3 cysteines and 1 arginine.</text>
</comment>
<feature type="binding site" evidence="13 14">
    <location>
        <position position="275"/>
    </location>
    <ligand>
        <name>[2Fe-2S] cluster</name>
        <dbReference type="ChEBI" id="CHEBI:190135"/>
    </ligand>
</feature>
<evidence type="ECO:0000256" key="7">
    <source>
        <dbReference type="ARBA" id="ARBA00022714"/>
    </source>
</evidence>
<protein>
    <recommendedName>
        <fullName evidence="3 13">Biotin synthase</fullName>
        <ecNumber evidence="3 13">2.8.1.6</ecNumber>
    </recommendedName>
</protein>
<dbReference type="InterPro" id="IPR010722">
    <property type="entry name" value="BATS_dom"/>
</dbReference>
<dbReference type="Proteomes" id="UP000178606">
    <property type="component" value="Unassembled WGS sequence"/>
</dbReference>
<dbReference type="EMBL" id="MFKF01000040">
    <property type="protein sequence ID" value="OGG56239.1"/>
    <property type="molecule type" value="Genomic_DNA"/>
</dbReference>
<sequence length="328" mass="36143">MNSLIKDLDRRLAGGGAVAYDEAMALMDLEGEGLVDLLGLANRLRRRHKGDRVSFCSIVNARSGNCSEDCTFCAQSAHFQTGIQTYPLMSPERVLSAAADAYSMKALRFGIVISGRGIKFSPKRDVEQILASIRALKADGRVIPDASLGTLSWETARLLKGAGLEGYHHNLETSARYFPFICTTHPYEEKLETIRIAKATGFYTCSGGIFGMGENRQDRIDMAFTLRELDVDSVPLNFLVPMPGTPLADVEPLPRPEMFKVIAVYRCILPDKDLRVCGGRERHLGEDQDRMFEAGANATMIGNYLTTMGRPAAEDLLMIERLGLELVS</sequence>
<evidence type="ECO:0000256" key="4">
    <source>
        <dbReference type="ARBA" id="ARBA00022485"/>
    </source>
</evidence>
<dbReference type="PROSITE" id="PS51918">
    <property type="entry name" value="RADICAL_SAM"/>
    <property type="match status" value="1"/>
</dbReference>
<dbReference type="NCBIfam" id="TIGR00433">
    <property type="entry name" value="bioB"/>
    <property type="match status" value="1"/>
</dbReference>
<feature type="binding site" evidence="13 14">
    <location>
        <position position="66"/>
    </location>
    <ligand>
        <name>[4Fe-4S] cluster</name>
        <dbReference type="ChEBI" id="CHEBI:49883"/>
        <note>4Fe-4S-S-AdoMet</note>
    </ligand>
</feature>
<dbReference type="InterPro" id="IPR013785">
    <property type="entry name" value="Aldolase_TIM"/>
</dbReference>
<dbReference type="PANTHER" id="PTHR22976:SF2">
    <property type="entry name" value="BIOTIN SYNTHASE, MITOCHONDRIAL"/>
    <property type="match status" value="1"/>
</dbReference>
<dbReference type="GO" id="GO:0051539">
    <property type="term" value="F:4 iron, 4 sulfur cluster binding"/>
    <property type="evidence" value="ECO:0007669"/>
    <property type="project" value="UniProtKB-KW"/>
</dbReference>
<dbReference type="InterPro" id="IPR007197">
    <property type="entry name" value="rSAM"/>
</dbReference>
<comment type="cofactor">
    <cofactor evidence="13">
        <name>[2Fe-2S] cluster</name>
        <dbReference type="ChEBI" id="CHEBI:190135"/>
    </cofactor>
    <text evidence="13">Binds 1 [2Fe-2S] cluster. The cluster is coordinated with 3 cysteines and 1 arginine.</text>
</comment>
<evidence type="ECO:0000259" key="15">
    <source>
        <dbReference type="PROSITE" id="PS51918"/>
    </source>
</evidence>
<dbReference type="InterPro" id="IPR058240">
    <property type="entry name" value="rSAM_sf"/>
</dbReference>
<keyword evidence="11 13" id="KW-0411">Iron-sulfur</keyword>
<dbReference type="SFLD" id="SFLDG01060">
    <property type="entry name" value="BATS_domain_containing"/>
    <property type="match status" value="1"/>
</dbReference>
<evidence type="ECO:0000256" key="6">
    <source>
        <dbReference type="ARBA" id="ARBA00022691"/>
    </source>
</evidence>
<dbReference type="CDD" id="cd01335">
    <property type="entry name" value="Radical_SAM"/>
    <property type="match status" value="1"/>
</dbReference>
<dbReference type="InterPro" id="IPR002684">
    <property type="entry name" value="Biotin_synth/BioAB"/>
</dbReference>
<evidence type="ECO:0000256" key="10">
    <source>
        <dbReference type="ARBA" id="ARBA00023004"/>
    </source>
</evidence>
<comment type="pathway">
    <text evidence="1 13">Cofactor biosynthesis; biotin biosynthesis; biotin from 7,8-diaminononanoate: step 2/2.</text>
</comment>
<evidence type="ECO:0000256" key="8">
    <source>
        <dbReference type="ARBA" id="ARBA00022723"/>
    </source>
</evidence>
<keyword evidence="6 13" id="KW-0949">S-adenosyl-L-methionine</keyword>
<keyword evidence="5 13" id="KW-0808">Transferase</keyword>
<evidence type="ECO:0000313" key="16">
    <source>
        <dbReference type="EMBL" id="OGG56239.1"/>
    </source>
</evidence>